<name>A0A0F4LA48_9LACO</name>
<dbReference type="PATRIC" id="fig|1218507.3.peg.1769"/>
<accession>A0A0F4LA48</accession>
<dbReference type="STRING" id="1218507.JF74_15760"/>
<dbReference type="PANTHER" id="PTHR37806:SF1">
    <property type="entry name" value="PEPTIDASE C39-LIKE DOMAIN-CONTAINING PROTEIN"/>
    <property type="match status" value="1"/>
</dbReference>
<dbReference type="AlphaFoldDB" id="A0A0F4LA48"/>
<organism evidence="2 3">
    <name type="scientific">Lactobacillus melliventris</name>
    <dbReference type="NCBI Taxonomy" id="1218507"/>
    <lineage>
        <taxon>Bacteria</taxon>
        <taxon>Bacillati</taxon>
        <taxon>Bacillota</taxon>
        <taxon>Bacilli</taxon>
        <taxon>Lactobacillales</taxon>
        <taxon>Lactobacillaceae</taxon>
        <taxon>Lactobacillus</taxon>
    </lineage>
</organism>
<sequence>MKKKRFSIKAILLIFLGLVLLGVIFSGLNSNSFKDRYDWVTLKSAQKLDVPLENQYPELPNGCEVTSLSMLLQYYGIKVNKLNLSENIKHVSSYTDDGKYRGNPHVGFVGYMSQANAGWCVYNEPLEQIGLKYTNRIKNFTNHDFIQVMKLVSDGHPVLIITTTNFNHVSDMQTWQTAQGEVQVTPSSHACVITGFDKKERIVYVNDPFGTKNKKVPWQNLEKSYNQQGKQALYLE</sequence>
<dbReference type="Gene3D" id="3.90.70.10">
    <property type="entry name" value="Cysteine proteinases"/>
    <property type="match status" value="1"/>
</dbReference>
<gene>
    <name evidence="2" type="ORF">JF74_15760</name>
</gene>
<evidence type="ECO:0000313" key="2">
    <source>
        <dbReference type="EMBL" id="KJY55727.1"/>
    </source>
</evidence>
<dbReference type="Proteomes" id="UP000033531">
    <property type="component" value="Unassembled WGS sequence"/>
</dbReference>
<dbReference type="CDD" id="cd02549">
    <property type="entry name" value="Peptidase_C39A"/>
    <property type="match status" value="1"/>
</dbReference>
<dbReference type="InterPro" id="IPR016997">
    <property type="entry name" value="UCP032442"/>
</dbReference>
<comment type="caution">
    <text evidence="2">The sequence shown here is derived from an EMBL/GenBank/DDBJ whole genome shotgun (WGS) entry which is preliminary data.</text>
</comment>
<feature type="domain" description="Peptidase C39-like" evidence="1">
    <location>
        <begin position="48"/>
        <end position="208"/>
    </location>
</feature>
<proteinExistence type="predicted"/>
<dbReference type="HOGENOM" id="CLU_067297_0_0_9"/>
<dbReference type="PANTHER" id="PTHR37806">
    <property type="entry name" value="LMO0724 PROTEIN"/>
    <property type="match status" value="1"/>
</dbReference>
<reference evidence="2 3" key="1">
    <citation type="submission" date="2015-01" db="EMBL/GenBank/DDBJ databases">
        <title>Comparative genomics of the lactic acid bacteria isolated from the honey bee gut.</title>
        <authorList>
            <person name="Ellegaard K.M."/>
            <person name="Tamarit D."/>
            <person name="Javelind E."/>
            <person name="Olofsson T."/>
            <person name="Andersson S.G."/>
            <person name="Vasquez A."/>
        </authorList>
    </citation>
    <scope>NUCLEOTIDE SEQUENCE [LARGE SCALE GENOMIC DNA]</scope>
    <source>
        <strain evidence="2 3">Hma8</strain>
    </source>
</reference>
<dbReference type="InterPro" id="IPR039564">
    <property type="entry name" value="Peptidase_C39-like"/>
</dbReference>
<evidence type="ECO:0000259" key="1">
    <source>
        <dbReference type="Pfam" id="PF13529"/>
    </source>
</evidence>
<dbReference type="PIRSF" id="PIRSF032442">
    <property type="entry name" value="UCP032442"/>
    <property type="match status" value="1"/>
</dbReference>
<evidence type="ECO:0000313" key="3">
    <source>
        <dbReference type="Proteomes" id="UP000033531"/>
    </source>
</evidence>
<dbReference type="OrthoDB" id="1164310at2"/>
<dbReference type="EMBL" id="JXLI01000013">
    <property type="protein sequence ID" value="KJY55727.1"/>
    <property type="molecule type" value="Genomic_DNA"/>
</dbReference>
<dbReference type="InterPro" id="IPR039563">
    <property type="entry name" value="Peptidase_C39_single_dom"/>
</dbReference>
<dbReference type="RefSeq" id="WP_046325505.1">
    <property type="nucleotide sequence ID" value="NZ_JBHTMT010000004.1"/>
</dbReference>
<dbReference type="Pfam" id="PF13529">
    <property type="entry name" value="Peptidase_C39_2"/>
    <property type="match status" value="1"/>
</dbReference>
<protein>
    <recommendedName>
        <fullName evidence="1">Peptidase C39-like domain-containing protein</fullName>
    </recommendedName>
</protein>